<dbReference type="OrthoDB" id="9804366at2"/>
<name>A0A1B3ZBD7_9SPHN</name>
<dbReference type="Gene3D" id="3.90.1150.10">
    <property type="entry name" value="Aspartate Aminotransferase, domain 1"/>
    <property type="match status" value="1"/>
</dbReference>
<evidence type="ECO:0000256" key="2">
    <source>
        <dbReference type="SAM" id="SignalP"/>
    </source>
</evidence>
<dbReference type="InterPro" id="IPR015422">
    <property type="entry name" value="PyrdxlP-dep_Trfase_small"/>
</dbReference>
<dbReference type="PANTHER" id="PTHR43092:SF6">
    <property type="entry name" value="BLR1280 PROTEIN"/>
    <property type="match status" value="1"/>
</dbReference>
<dbReference type="AlphaFoldDB" id="A0A1B3ZBD7"/>
<accession>A0A1B3ZBD7</accession>
<dbReference type="EMBL" id="CP014168">
    <property type="protein sequence ID" value="AOH84744.1"/>
    <property type="molecule type" value="Genomic_DNA"/>
</dbReference>
<feature type="domain" description="Aminotransferase class V" evidence="3">
    <location>
        <begin position="79"/>
        <end position="376"/>
    </location>
</feature>
<dbReference type="PANTHER" id="PTHR43092">
    <property type="entry name" value="L-CYSTEINE DESULFHYDRASE"/>
    <property type="match status" value="1"/>
</dbReference>
<dbReference type="SUPFAM" id="SSF53383">
    <property type="entry name" value="PLP-dependent transferases"/>
    <property type="match status" value="1"/>
</dbReference>
<proteinExistence type="predicted"/>
<dbReference type="STRING" id="1560345.AWL63_12975"/>
<evidence type="ECO:0000313" key="5">
    <source>
        <dbReference type="Proteomes" id="UP000094256"/>
    </source>
</evidence>
<protein>
    <submittedName>
        <fullName evidence="4">Penicillin epimerase</fullName>
    </submittedName>
</protein>
<reference evidence="4 5" key="1">
    <citation type="submission" date="2016-01" db="EMBL/GenBank/DDBJ databases">
        <title>Complete genome and mega plasmid sequence of Sphingomonas panacis DCY99 elicits systemic resistance in rice to Xanthomonas oryzae.</title>
        <authorList>
            <person name="Kim Y.J."/>
            <person name="Yang D.C."/>
            <person name="Sing P."/>
        </authorList>
    </citation>
    <scope>NUCLEOTIDE SEQUENCE [LARGE SCALE GENOMIC DNA]</scope>
    <source>
        <strain evidence="4 5">DCY99</strain>
    </source>
</reference>
<dbReference type="Pfam" id="PF00266">
    <property type="entry name" value="Aminotran_5"/>
    <property type="match status" value="1"/>
</dbReference>
<feature type="signal peptide" evidence="2">
    <location>
        <begin position="1"/>
        <end position="25"/>
    </location>
</feature>
<gene>
    <name evidence="4" type="ORF">AWL63_12975</name>
</gene>
<feature type="chain" id="PRO_5008556279" evidence="2">
    <location>
        <begin position="26"/>
        <end position="415"/>
    </location>
</feature>
<evidence type="ECO:0000256" key="1">
    <source>
        <dbReference type="ARBA" id="ARBA00022898"/>
    </source>
</evidence>
<keyword evidence="5" id="KW-1185">Reference proteome</keyword>
<evidence type="ECO:0000259" key="3">
    <source>
        <dbReference type="Pfam" id="PF00266"/>
    </source>
</evidence>
<evidence type="ECO:0000313" key="4">
    <source>
        <dbReference type="EMBL" id="AOH84744.1"/>
    </source>
</evidence>
<dbReference type="InterPro" id="IPR015424">
    <property type="entry name" value="PyrdxlP-dep_Trfase"/>
</dbReference>
<dbReference type="Proteomes" id="UP000094256">
    <property type="component" value="Chromosome"/>
</dbReference>
<keyword evidence="1" id="KW-0663">Pyridoxal phosphate</keyword>
<dbReference type="RefSeq" id="WP_069205294.1">
    <property type="nucleotide sequence ID" value="NZ_CP014168.1"/>
</dbReference>
<dbReference type="Gene3D" id="3.40.640.10">
    <property type="entry name" value="Type I PLP-dependent aspartate aminotransferase-like (Major domain)"/>
    <property type="match status" value="1"/>
</dbReference>
<dbReference type="KEGG" id="span:AWL63_12975"/>
<sequence>MNKRDFLKTAGAVSLAALLDSPGFAARSPAELAQDEAFWAEIRTHFPTDNRFINLENGFYCFQPKDVFDAFVANAGAINGEASHYMRTKLDTDVVKMRTAVAALAGVPVEELVITRNTTESLDTIINGIPWQAGDQAVMATQDYGSMMDMFALQARRHGIVNHIVQLPLDPASDAEIIAIYRKAITPKTKLLMVSHIVGGTGQVLPVAAICDMAHGLGVPVMVDGAHSFAHLDFKIPDLHCDYFGTSLHKWLSAPLGLGMLWVKRARIPGLWQMFGDAGMPDDDIRKLNHRGTHPIHSDLTLPRAIAFHQAIGSERKMARLRFLQHSWTNRARAIPGVYLNTPHAPERTCAIANVGVRGVAPAALAEMLLKDHNIYTVAIDRGEVQGVRVTPQIYTAPAELDALVVALTKIAGRA</sequence>
<dbReference type="InterPro" id="IPR015421">
    <property type="entry name" value="PyrdxlP-dep_Trfase_major"/>
</dbReference>
<keyword evidence="2" id="KW-0732">Signal</keyword>
<dbReference type="InterPro" id="IPR000192">
    <property type="entry name" value="Aminotrans_V_dom"/>
</dbReference>
<organism evidence="4 5">
    <name type="scientific">Sphingomonas panacis</name>
    <dbReference type="NCBI Taxonomy" id="1560345"/>
    <lineage>
        <taxon>Bacteria</taxon>
        <taxon>Pseudomonadati</taxon>
        <taxon>Pseudomonadota</taxon>
        <taxon>Alphaproteobacteria</taxon>
        <taxon>Sphingomonadales</taxon>
        <taxon>Sphingomonadaceae</taxon>
        <taxon>Sphingomonas</taxon>
    </lineage>
</organism>